<evidence type="ECO:0000313" key="1">
    <source>
        <dbReference type="EMBL" id="CAB4598080.1"/>
    </source>
</evidence>
<protein>
    <submittedName>
        <fullName evidence="2">Unannotated protein</fullName>
    </submittedName>
</protein>
<evidence type="ECO:0000313" key="2">
    <source>
        <dbReference type="EMBL" id="CAB4983049.1"/>
    </source>
</evidence>
<proteinExistence type="predicted"/>
<accession>A0A6J7MXF3</accession>
<gene>
    <name evidence="1" type="ORF">UFOPK1762_01742</name>
    <name evidence="2" type="ORF">UFOPK3927_00831</name>
</gene>
<dbReference type="AlphaFoldDB" id="A0A6J7MXF3"/>
<reference evidence="2" key="1">
    <citation type="submission" date="2020-05" db="EMBL/GenBank/DDBJ databases">
        <authorList>
            <person name="Chiriac C."/>
            <person name="Salcher M."/>
            <person name="Ghai R."/>
            <person name="Kavagutti S V."/>
        </authorList>
    </citation>
    <scope>NUCLEOTIDE SEQUENCE</scope>
</reference>
<organism evidence="2">
    <name type="scientific">freshwater metagenome</name>
    <dbReference type="NCBI Taxonomy" id="449393"/>
    <lineage>
        <taxon>unclassified sequences</taxon>
        <taxon>metagenomes</taxon>
        <taxon>ecological metagenomes</taxon>
    </lineage>
</organism>
<dbReference type="EMBL" id="CAEZTY010000099">
    <property type="protein sequence ID" value="CAB4598080.1"/>
    <property type="molecule type" value="Genomic_DNA"/>
</dbReference>
<name>A0A6J7MXF3_9ZZZZ</name>
<dbReference type="EMBL" id="CAFBOK010000082">
    <property type="protein sequence ID" value="CAB4983049.1"/>
    <property type="molecule type" value="Genomic_DNA"/>
</dbReference>
<sequence>MKVHTHRHKWVIKGMRNSDRISSIYGNDTSSGRVDVTRNAVHTRRAGWQVCTAFVASVTTTGAAVAARLRFRFLTV</sequence>